<name>A0ACC2UF91_9FUNG</name>
<comment type="caution">
    <text evidence="1">The sequence shown here is derived from an EMBL/GenBank/DDBJ whole genome shotgun (WGS) entry which is preliminary data.</text>
</comment>
<evidence type="ECO:0000313" key="1">
    <source>
        <dbReference type="EMBL" id="KAJ9085505.1"/>
    </source>
</evidence>
<dbReference type="EMBL" id="QTSX02000758">
    <property type="protein sequence ID" value="KAJ9085505.1"/>
    <property type="molecule type" value="Genomic_DNA"/>
</dbReference>
<proteinExistence type="predicted"/>
<gene>
    <name evidence="1" type="ORF">DSO57_1013160</name>
</gene>
<evidence type="ECO:0000313" key="2">
    <source>
        <dbReference type="Proteomes" id="UP001165960"/>
    </source>
</evidence>
<accession>A0ACC2UF91</accession>
<sequence>MSLLKHFFSKTKYRISQGAHIAWNLDEYLNWRREMPLIKFSHDRVQTETGTYGCLDDWLVGSDSDIGGKSTASLELTPEGTGMFHGNISQHLLDHLEVKVHGYAAIKSKFLNKTFLSEELWDTSDFRYLALRLRGSDGKNGAPPPRRFSVNIKTDGFVPTDLFQHRLFLNRPGSWETVLIPFQDFVLTNEGRVVPRQMYMNRQKIASIGIALLDNQVGPFRLEIEWIKAFNTDFTDADVDQVPYKYLKDPSTLSSV</sequence>
<protein>
    <submittedName>
        <fullName evidence="1">Uncharacterized protein</fullName>
    </submittedName>
</protein>
<dbReference type="Proteomes" id="UP001165960">
    <property type="component" value="Unassembled WGS sequence"/>
</dbReference>
<organism evidence="1 2">
    <name type="scientific">Entomophthora muscae</name>
    <dbReference type="NCBI Taxonomy" id="34485"/>
    <lineage>
        <taxon>Eukaryota</taxon>
        <taxon>Fungi</taxon>
        <taxon>Fungi incertae sedis</taxon>
        <taxon>Zoopagomycota</taxon>
        <taxon>Entomophthoromycotina</taxon>
        <taxon>Entomophthoromycetes</taxon>
        <taxon>Entomophthorales</taxon>
        <taxon>Entomophthoraceae</taxon>
        <taxon>Entomophthora</taxon>
    </lineage>
</organism>
<keyword evidence="2" id="KW-1185">Reference proteome</keyword>
<reference evidence="1" key="1">
    <citation type="submission" date="2022-04" db="EMBL/GenBank/DDBJ databases">
        <title>Genome of the entomopathogenic fungus Entomophthora muscae.</title>
        <authorList>
            <person name="Elya C."/>
            <person name="Lovett B.R."/>
            <person name="Lee E."/>
            <person name="Macias A.M."/>
            <person name="Hajek A.E."/>
            <person name="De Bivort B.L."/>
            <person name="Kasson M.T."/>
            <person name="De Fine Licht H.H."/>
            <person name="Stajich J.E."/>
        </authorList>
    </citation>
    <scope>NUCLEOTIDE SEQUENCE</scope>
    <source>
        <strain evidence="1">Berkeley</strain>
    </source>
</reference>